<dbReference type="RefSeq" id="WP_093143851.1">
    <property type="nucleotide sequence ID" value="NZ_FOXF01000078.1"/>
</dbReference>
<sequence length="378" mass="43864">MRNRTNSWEVLKSIIESDNQGYVSDSFLIKSPYTTRILVIFTLLTLLFFTSCLYTNAFPIGIYKFFNITLPGYSHGSAKVLYEDYRRYVQNLERGTYRCGYTAEVLSDEEALQIMPKQIHIKEISCSAFMDYEIKFIYNRENPSILYVYDFTGEHGRRMLLMLVFVVLSVITAILFFEMFKSSFDYHRKYQQTMKYAKPLYVHLQNQTSLLSDEGELFELPLVLLSDTGKIRSYLGLLFNLKRRLKHIRVETDDSGLMILRFDDKLSFMKKCYIYGITESKLREAAELQNFTDDKVKSQGVTSDIKTSQSPVALIDGFQSSDECDGTQATNKNNATTLTNKSDRVIYFAGPWIYSTRKPAETLKLYITGNEIKDYFIV</sequence>
<dbReference type="AlphaFoldDB" id="A0A662ZL25"/>
<feature type="transmembrane region" description="Helical" evidence="1">
    <location>
        <begin position="159"/>
        <end position="180"/>
    </location>
</feature>
<proteinExistence type="predicted"/>
<keyword evidence="1" id="KW-0812">Transmembrane</keyword>
<keyword evidence="3" id="KW-1185">Reference proteome</keyword>
<dbReference type="Proteomes" id="UP000243745">
    <property type="component" value="Unassembled WGS sequence"/>
</dbReference>
<protein>
    <submittedName>
        <fullName evidence="2">Uncharacterized protein</fullName>
    </submittedName>
</protein>
<dbReference type="EMBL" id="FOXF01000078">
    <property type="protein sequence ID" value="SFP78060.1"/>
    <property type="molecule type" value="Genomic_DNA"/>
</dbReference>
<reference evidence="2 3" key="1">
    <citation type="submission" date="2016-10" db="EMBL/GenBank/DDBJ databases">
        <authorList>
            <person name="Varghese N."/>
            <person name="Submissions S."/>
        </authorList>
    </citation>
    <scope>NUCLEOTIDE SEQUENCE [LARGE SCALE GENOMIC DNA]</scope>
    <source>
        <strain evidence="2 3">DSM 1361</strain>
    </source>
</reference>
<keyword evidence="1" id="KW-1133">Transmembrane helix</keyword>
<keyword evidence="1" id="KW-0472">Membrane</keyword>
<evidence type="ECO:0000313" key="3">
    <source>
        <dbReference type="Proteomes" id="UP000243745"/>
    </source>
</evidence>
<gene>
    <name evidence="2" type="ORF">SAMN02910344_02289</name>
</gene>
<evidence type="ECO:0000313" key="2">
    <source>
        <dbReference type="EMBL" id="SFP78060.1"/>
    </source>
</evidence>
<name>A0A662ZL25_9GAMM</name>
<accession>A0A662ZL25</accession>
<evidence type="ECO:0000256" key="1">
    <source>
        <dbReference type="SAM" id="Phobius"/>
    </source>
</evidence>
<organism evidence="2 3">
    <name type="scientific">Ruminobacter amylophilus</name>
    <dbReference type="NCBI Taxonomy" id="867"/>
    <lineage>
        <taxon>Bacteria</taxon>
        <taxon>Pseudomonadati</taxon>
        <taxon>Pseudomonadota</taxon>
        <taxon>Gammaproteobacteria</taxon>
        <taxon>Aeromonadales</taxon>
        <taxon>Succinivibrionaceae</taxon>
        <taxon>Ruminobacter</taxon>
    </lineage>
</organism>
<feature type="transmembrane region" description="Helical" evidence="1">
    <location>
        <begin position="37"/>
        <end position="57"/>
    </location>
</feature>